<evidence type="ECO:0000256" key="2">
    <source>
        <dbReference type="SAM" id="MobiDB-lite"/>
    </source>
</evidence>
<feature type="binding site" evidence="1">
    <location>
        <position position="114"/>
    </location>
    <ligand>
        <name>Zn(2+)</name>
        <dbReference type="ChEBI" id="CHEBI:29105"/>
    </ligand>
</feature>
<evidence type="ECO:0000313" key="5">
    <source>
        <dbReference type="EnsemblPlants" id="KEH17529"/>
    </source>
</evidence>
<protein>
    <submittedName>
        <fullName evidence="3 4">DNA-3-methyladenine glycosylase I</fullName>
        <ecNumber evidence="4">3.2.2.20</ecNumber>
    </submittedName>
</protein>
<accession>A0A072TIY7</accession>
<dbReference type="Proteomes" id="UP000002051">
    <property type="component" value="Unassembled WGS sequence"/>
</dbReference>
<dbReference type="PANTHER" id="PTHR31116:SF19">
    <property type="entry name" value="DNA-3-METHYLADENINE GLYCOSYLASE I"/>
    <property type="match status" value="1"/>
</dbReference>
<keyword evidence="6" id="KW-1185">Reference proteome</keyword>
<keyword evidence="1" id="KW-0479">Metal-binding</keyword>
<feature type="binding site" evidence="1">
    <location>
        <position position="287"/>
    </location>
    <ligand>
        <name>Zn(2+)</name>
        <dbReference type="ChEBI" id="CHEBI:29105"/>
    </ligand>
</feature>
<name>A0A072TIY7_MEDTR</name>
<dbReference type="SUPFAM" id="SSF48150">
    <property type="entry name" value="DNA-glycosylase"/>
    <property type="match status" value="1"/>
</dbReference>
<evidence type="ECO:0000313" key="6">
    <source>
        <dbReference type="Proteomes" id="UP000002051"/>
    </source>
</evidence>
<dbReference type="Gramene" id="rna30923">
    <property type="protein sequence ID" value="RHN55698.1"/>
    <property type="gene ID" value="gene30923"/>
</dbReference>
<dbReference type="Gene3D" id="1.10.340.30">
    <property type="entry name" value="Hypothetical protein, domain 2"/>
    <property type="match status" value="1"/>
</dbReference>
<feature type="binding site" evidence="1">
    <location>
        <position position="129"/>
    </location>
    <ligand>
        <name>Zn(2+)</name>
        <dbReference type="ChEBI" id="CHEBI:29105"/>
    </ligand>
</feature>
<dbReference type="ExpressionAtlas" id="A0A072TIY7">
    <property type="expression patterns" value="differential"/>
</dbReference>
<dbReference type="HOGENOM" id="CLU_046054_2_1_1"/>
<dbReference type="PANTHER" id="PTHR31116">
    <property type="entry name" value="OS04G0501200 PROTEIN"/>
    <property type="match status" value="1"/>
</dbReference>
<reference evidence="3 6" key="1">
    <citation type="journal article" date="2011" name="Nature">
        <title>The Medicago genome provides insight into the evolution of rhizobial symbioses.</title>
        <authorList>
            <person name="Young N.D."/>
            <person name="Debelle F."/>
            <person name="Oldroyd G.E."/>
            <person name="Geurts R."/>
            <person name="Cannon S.B."/>
            <person name="Udvardi M.K."/>
            <person name="Benedito V.A."/>
            <person name="Mayer K.F."/>
            <person name="Gouzy J."/>
            <person name="Schoof H."/>
            <person name="Van de Peer Y."/>
            <person name="Proost S."/>
            <person name="Cook D.R."/>
            <person name="Meyers B.C."/>
            <person name="Spannagl M."/>
            <person name="Cheung F."/>
            <person name="De Mita S."/>
            <person name="Krishnakumar V."/>
            <person name="Gundlach H."/>
            <person name="Zhou S."/>
            <person name="Mudge J."/>
            <person name="Bharti A.K."/>
            <person name="Murray J.D."/>
            <person name="Naoumkina M.A."/>
            <person name="Rosen B."/>
            <person name="Silverstein K.A."/>
            <person name="Tang H."/>
            <person name="Rombauts S."/>
            <person name="Zhao P.X."/>
            <person name="Zhou P."/>
            <person name="Barbe V."/>
            <person name="Bardou P."/>
            <person name="Bechner M."/>
            <person name="Bellec A."/>
            <person name="Berger A."/>
            <person name="Berges H."/>
            <person name="Bidwell S."/>
            <person name="Bisseling T."/>
            <person name="Choisne N."/>
            <person name="Couloux A."/>
            <person name="Denny R."/>
            <person name="Deshpande S."/>
            <person name="Dai X."/>
            <person name="Doyle J.J."/>
            <person name="Dudez A.M."/>
            <person name="Farmer A.D."/>
            <person name="Fouteau S."/>
            <person name="Franken C."/>
            <person name="Gibelin C."/>
            <person name="Gish J."/>
            <person name="Goldstein S."/>
            <person name="Gonzalez A.J."/>
            <person name="Green P.J."/>
            <person name="Hallab A."/>
            <person name="Hartog M."/>
            <person name="Hua A."/>
            <person name="Humphray S.J."/>
            <person name="Jeong D.H."/>
            <person name="Jing Y."/>
            <person name="Jocker A."/>
            <person name="Kenton S.M."/>
            <person name="Kim D.J."/>
            <person name="Klee K."/>
            <person name="Lai H."/>
            <person name="Lang C."/>
            <person name="Lin S."/>
            <person name="Macmil S.L."/>
            <person name="Magdelenat G."/>
            <person name="Matthews L."/>
            <person name="McCorrison J."/>
            <person name="Monaghan E.L."/>
            <person name="Mun J.H."/>
            <person name="Najar F.Z."/>
            <person name="Nicholson C."/>
            <person name="Noirot C."/>
            <person name="O'Bleness M."/>
            <person name="Paule C.R."/>
            <person name="Poulain J."/>
            <person name="Prion F."/>
            <person name="Qin B."/>
            <person name="Qu C."/>
            <person name="Retzel E.F."/>
            <person name="Riddle C."/>
            <person name="Sallet E."/>
            <person name="Samain S."/>
            <person name="Samson N."/>
            <person name="Sanders I."/>
            <person name="Saurat O."/>
            <person name="Scarpelli C."/>
            <person name="Schiex T."/>
            <person name="Segurens B."/>
            <person name="Severin A.J."/>
            <person name="Sherrier D.J."/>
            <person name="Shi R."/>
            <person name="Sims S."/>
            <person name="Singer S.R."/>
            <person name="Sinharoy S."/>
            <person name="Sterck L."/>
            <person name="Viollet A."/>
            <person name="Wang B.B."/>
            <person name="Wang K."/>
            <person name="Wang M."/>
            <person name="Wang X."/>
            <person name="Warfsmann J."/>
            <person name="Weissenbach J."/>
            <person name="White D.D."/>
            <person name="White J.D."/>
            <person name="Wiley G.B."/>
            <person name="Wincker P."/>
            <person name="Xing Y."/>
            <person name="Yang L."/>
            <person name="Yao Z."/>
            <person name="Ying F."/>
            <person name="Zhai J."/>
            <person name="Zhou L."/>
            <person name="Zuber A."/>
            <person name="Denarie J."/>
            <person name="Dixon R.A."/>
            <person name="May G.D."/>
            <person name="Schwartz D.C."/>
            <person name="Rogers J."/>
            <person name="Quetier F."/>
            <person name="Town C.D."/>
            <person name="Roe B.A."/>
        </authorList>
    </citation>
    <scope>NUCLEOTIDE SEQUENCE [LARGE SCALE GENOMIC DNA]</scope>
    <source>
        <strain evidence="3">A17</strain>
        <strain evidence="5 6">cv. Jemalong A17</strain>
    </source>
</reference>
<dbReference type="GO" id="GO:0006284">
    <property type="term" value="P:base-excision repair"/>
    <property type="evidence" value="ECO:0007669"/>
    <property type="project" value="InterPro"/>
</dbReference>
<reference evidence="4" key="4">
    <citation type="journal article" date="2018" name="Nat. Plants">
        <title>Whole-genome landscape of Medicago truncatula symbiotic genes.</title>
        <authorList>
            <person name="Pecrix Y."/>
            <person name="Gamas P."/>
            <person name="Carrere S."/>
        </authorList>
    </citation>
    <scope>NUCLEOTIDE SEQUENCE</scope>
    <source>
        <tissue evidence="4">Leaves</tissue>
    </source>
</reference>
<sequence length="308" mass="35514">MSKVNAKRHAMEKKSSDQESKKLNQIIFHKHLKRVYPIGLQKSSSSSSISSFSSSLSQNSNDPCFTDSLTIADEEVSLALHSISPRQRREHTLINISQQQQNQHAAELGELKRCSWITKNCDKAYIEFHDECWGVPAYDDKKLFELLALSGLLIDYNWTEILKRKEVLRQVFAGFDPYTVSKMEEKEVIDIASATELVLAECRVKCIVDNAKCMMKIRREFGSFSSYIWSYVNHKPVINKYRYSRDVPLRTPKADAISKDLLKRGFRYLGPVIVYSFMQVAGLTIDHLVGCYRHKECVNLAERPWKHI</sequence>
<dbReference type="EMBL" id="KL402734">
    <property type="protein sequence ID" value="KEH17529.1"/>
    <property type="molecule type" value="Genomic_DNA"/>
</dbReference>
<keyword evidence="1" id="KW-0862">Zinc</keyword>
<dbReference type="GO" id="GO:0046872">
    <property type="term" value="F:metal ion binding"/>
    <property type="evidence" value="ECO:0007669"/>
    <property type="project" value="UniProtKB-KW"/>
</dbReference>
<feature type="region of interest" description="Disordered" evidence="2">
    <location>
        <begin position="1"/>
        <end position="20"/>
    </location>
</feature>
<organism evidence="3 6">
    <name type="scientific">Medicago truncatula</name>
    <name type="common">Barrel medic</name>
    <name type="synonym">Medicago tribuloides</name>
    <dbReference type="NCBI Taxonomy" id="3880"/>
    <lineage>
        <taxon>Eukaryota</taxon>
        <taxon>Viridiplantae</taxon>
        <taxon>Streptophyta</taxon>
        <taxon>Embryophyta</taxon>
        <taxon>Tracheophyta</taxon>
        <taxon>Spermatophyta</taxon>
        <taxon>Magnoliopsida</taxon>
        <taxon>eudicotyledons</taxon>
        <taxon>Gunneridae</taxon>
        <taxon>Pentapetalae</taxon>
        <taxon>rosids</taxon>
        <taxon>fabids</taxon>
        <taxon>Fabales</taxon>
        <taxon>Fabaceae</taxon>
        <taxon>Papilionoideae</taxon>
        <taxon>50 kb inversion clade</taxon>
        <taxon>NPAAA clade</taxon>
        <taxon>Hologalegina</taxon>
        <taxon>IRL clade</taxon>
        <taxon>Trifolieae</taxon>
        <taxon>Medicago</taxon>
    </lineage>
</organism>
<evidence type="ECO:0000313" key="4">
    <source>
        <dbReference type="EMBL" id="RHN55698.1"/>
    </source>
</evidence>
<dbReference type="InterPro" id="IPR011257">
    <property type="entry name" value="DNA_glycosylase"/>
</dbReference>
<dbReference type="InterPro" id="IPR005019">
    <property type="entry name" value="Adenine_glyco"/>
</dbReference>
<dbReference type="EC" id="3.2.2.20" evidence="4"/>
<dbReference type="AlphaFoldDB" id="A0A072TIY7"/>
<dbReference type="STRING" id="3880.A0A072TIY7"/>
<evidence type="ECO:0000313" key="3">
    <source>
        <dbReference type="EMBL" id="KEH17529.1"/>
    </source>
</evidence>
<dbReference type="Pfam" id="PF03352">
    <property type="entry name" value="Adenine_glyco"/>
    <property type="match status" value="1"/>
</dbReference>
<reference evidence="5" key="3">
    <citation type="submission" date="2015-06" db="UniProtKB">
        <authorList>
            <consortium name="EnsemblPlants"/>
        </authorList>
    </citation>
    <scope>IDENTIFICATION</scope>
    <source>
        <strain evidence="5">cv. Jemalong A17</strain>
    </source>
</reference>
<dbReference type="EMBL" id="PSQE01000005">
    <property type="protein sequence ID" value="RHN55698.1"/>
    <property type="molecule type" value="Genomic_DNA"/>
</dbReference>
<dbReference type="OrthoDB" id="3941538at2759"/>
<feature type="binding site" evidence="1">
    <location>
        <position position="291"/>
    </location>
    <ligand>
        <name>Zn(2+)</name>
        <dbReference type="ChEBI" id="CHEBI:29105"/>
    </ligand>
</feature>
<dbReference type="KEGG" id="mtr:25479532"/>
<dbReference type="Proteomes" id="UP000265566">
    <property type="component" value="Chromosome 5"/>
</dbReference>
<proteinExistence type="predicted"/>
<keyword evidence="4" id="KW-0378">Hydrolase</keyword>
<keyword evidence="4" id="KW-0326">Glycosidase</keyword>
<gene>
    <name evidence="5" type="primary">25479532</name>
    <name evidence="3" type="ORF">MTR_0009s0230</name>
    <name evidence="4" type="ORF">MtrunA17_Chr5g0420791</name>
</gene>
<dbReference type="GO" id="GO:0008725">
    <property type="term" value="F:DNA-3-methyladenine glycosylase activity"/>
    <property type="evidence" value="ECO:0007669"/>
    <property type="project" value="UniProtKB-EC"/>
</dbReference>
<evidence type="ECO:0000256" key="1">
    <source>
        <dbReference type="PIRSR" id="PIRSR605019-1"/>
    </source>
</evidence>
<reference evidence="3 6" key="2">
    <citation type="journal article" date="2014" name="BMC Genomics">
        <title>An improved genome release (version Mt4.0) for the model legume Medicago truncatula.</title>
        <authorList>
            <person name="Tang H."/>
            <person name="Krishnakumar V."/>
            <person name="Bidwell S."/>
            <person name="Rosen B."/>
            <person name="Chan A."/>
            <person name="Zhou S."/>
            <person name="Gentzbittel L."/>
            <person name="Childs K.L."/>
            <person name="Yandell M."/>
            <person name="Gundlach H."/>
            <person name="Mayer K.F."/>
            <person name="Schwartz D.C."/>
            <person name="Town C.D."/>
        </authorList>
    </citation>
    <scope>GENOME REANNOTATION</scope>
    <source>
        <strain evidence="3">A17</strain>
        <strain evidence="5 6">cv. Jemalong A17</strain>
    </source>
</reference>
<feature type="compositionally biased region" description="Basic residues" evidence="2">
    <location>
        <begin position="1"/>
        <end position="11"/>
    </location>
</feature>
<dbReference type="EnsemblPlants" id="KEH17529">
    <property type="protein sequence ID" value="KEH17529"/>
    <property type="gene ID" value="MTR_0009s0230"/>
</dbReference>